<evidence type="ECO:0000256" key="3">
    <source>
        <dbReference type="ARBA" id="ARBA00022527"/>
    </source>
</evidence>
<dbReference type="InterPro" id="IPR000719">
    <property type="entry name" value="Prot_kinase_dom"/>
</dbReference>
<evidence type="ECO:0000256" key="14">
    <source>
        <dbReference type="ARBA" id="ARBA00023136"/>
    </source>
</evidence>
<keyword evidence="14" id="KW-0472">Membrane</keyword>
<dbReference type="InterPro" id="IPR001245">
    <property type="entry name" value="Ser-Thr/Tyr_kinase_cat_dom"/>
</dbReference>
<dbReference type="AlphaFoldDB" id="A0A2P6Q9T7"/>
<evidence type="ECO:0000256" key="15">
    <source>
        <dbReference type="ARBA" id="ARBA00023170"/>
    </source>
</evidence>
<dbReference type="GO" id="GO:0004713">
    <property type="term" value="F:protein tyrosine kinase activity"/>
    <property type="evidence" value="ECO:0007669"/>
    <property type="project" value="UniProtKB-KW"/>
</dbReference>
<dbReference type="InterPro" id="IPR011009">
    <property type="entry name" value="Kinase-like_dom_sf"/>
</dbReference>
<dbReference type="PANTHER" id="PTHR48006:SF81">
    <property type="entry name" value="PROTEIN KINASE DOMAIN-CONTAINING PROTEIN"/>
    <property type="match status" value="1"/>
</dbReference>
<keyword evidence="20" id="KW-0829">Tyrosine-protein kinase</keyword>
<sequence length="583" mass="64743">MVRLLLNSGSCSWYSLNINCGGSGVTVDGRAYDEDTDANGPSLYYESSTNWVSSSTGYFPDDDSSTDHFTWSTNSSRHLIANAQLYMTARLSPISLTYYGFCLGNGNYTVHLHFAEIMFTNGPTYSSLGRRIFDVYIQGKRVLQDFNIADEAGGVGKAVIKNYTIAVTTNTLEIRFFWAGKGTTGIPVRGVYGPLISAISVFPGYLRRERTLEQDLKGVDLQTGRFSLRQIKDATENFDIANKIGEGGFGPVYKGQLSDGTIIAVKQLSAKSQQGNREFVNEIGMISALQHPHLVKLYGCCIEGNQLLLVYEYMENNSVGRALFGAKESQLKLDWPTRHRICVGVAKGLAYLHEESRLKIVHRDIKATNVLLDKNLCPKISDFGLAKLGEDDSTHISTRIAGTYGYMAPEYAMRGYLTDKADVYSFGILGLEMVSGRCNTTYHSKGECFYILDWALLLKEKGSLLDLVDPRLGSDFNKEDVMITIKVALLCCNVSAALRPAMSSVVSMLEGRARVEELVFDSSASFHEISEMRKHFESNYSLETIDESTQRQTMSIEGACTSSTSVQDLYPINPDSDYWENRD</sequence>
<evidence type="ECO:0000256" key="9">
    <source>
        <dbReference type="ARBA" id="ARBA00022737"/>
    </source>
</evidence>
<organism evidence="20 21">
    <name type="scientific">Rosa chinensis</name>
    <name type="common">China rose</name>
    <dbReference type="NCBI Taxonomy" id="74649"/>
    <lineage>
        <taxon>Eukaryota</taxon>
        <taxon>Viridiplantae</taxon>
        <taxon>Streptophyta</taxon>
        <taxon>Embryophyta</taxon>
        <taxon>Tracheophyta</taxon>
        <taxon>Spermatophyta</taxon>
        <taxon>Magnoliopsida</taxon>
        <taxon>eudicotyledons</taxon>
        <taxon>Gunneridae</taxon>
        <taxon>Pentapetalae</taxon>
        <taxon>rosids</taxon>
        <taxon>fabids</taxon>
        <taxon>Rosales</taxon>
        <taxon>Rosaceae</taxon>
        <taxon>Rosoideae</taxon>
        <taxon>Rosoideae incertae sedis</taxon>
        <taxon>Rosa</taxon>
    </lineage>
</organism>
<dbReference type="PROSITE" id="PS50011">
    <property type="entry name" value="PROTEIN_KINASE_DOM"/>
    <property type="match status" value="1"/>
</dbReference>
<keyword evidence="10" id="KW-0547">Nucleotide-binding</keyword>
<dbReference type="SUPFAM" id="SSF56112">
    <property type="entry name" value="Protein kinase-like (PK-like)"/>
    <property type="match status" value="1"/>
</dbReference>
<keyword evidence="7" id="KW-0812">Transmembrane</keyword>
<protein>
    <recommendedName>
        <fullName evidence="2">non-specific serine/threonine protein kinase</fullName>
        <ecNumber evidence="2">2.7.11.1</ecNumber>
    </recommendedName>
</protein>
<evidence type="ECO:0000313" key="20">
    <source>
        <dbReference type="EMBL" id="PRQ30914.1"/>
    </source>
</evidence>
<dbReference type="GO" id="GO:0005524">
    <property type="term" value="F:ATP binding"/>
    <property type="evidence" value="ECO:0007669"/>
    <property type="project" value="UniProtKB-KW"/>
</dbReference>
<keyword evidence="15" id="KW-0675">Receptor</keyword>
<reference evidence="20 21" key="1">
    <citation type="journal article" date="2018" name="Nat. Genet.">
        <title>The Rosa genome provides new insights in the design of modern roses.</title>
        <authorList>
            <person name="Bendahmane M."/>
        </authorList>
    </citation>
    <scope>NUCLEOTIDE SEQUENCE [LARGE SCALE GENOMIC DNA]</scope>
    <source>
        <strain evidence="21">cv. Old Blush</strain>
    </source>
</reference>
<dbReference type="CDD" id="cd14066">
    <property type="entry name" value="STKc_IRAK"/>
    <property type="match status" value="1"/>
</dbReference>
<dbReference type="OMA" id="NERSETH"/>
<dbReference type="PROSITE" id="PS00108">
    <property type="entry name" value="PROTEIN_KINASE_ST"/>
    <property type="match status" value="1"/>
</dbReference>
<comment type="catalytic activity">
    <reaction evidence="18">
        <text>L-seryl-[protein] + ATP = O-phospho-L-seryl-[protein] + ADP + H(+)</text>
        <dbReference type="Rhea" id="RHEA:17989"/>
        <dbReference type="Rhea" id="RHEA-COMP:9863"/>
        <dbReference type="Rhea" id="RHEA-COMP:11604"/>
        <dbReference type="ChEBI" id="CHEBI:15378"/>
        <dbReference type="ChEBI" id="CHEBI:29999"/>
        <dbReference type="ChEBI" id="CHEBI:30616"/>
        <dbReference type="ChEBI" id="CHEBI:83421"/>
        <dbReference type="ChEBI" id="CHEBI:456216"/>
        <dbReference type="EC" id="2.7.11.1"/>
    </reaction>
</comment>
<proteinExistence type="predicted"/>
<keyword evidence="21" id="KW-1185">Reference proteome</keyword>
<dbReference type="EMBL" id="PDCK01000043">
    <property type="protein sequence ID" value="PRQ30914.1"/>
    <property type="molecule type" value="Genomic_DNA"/>
</dbReference>
<evidence type="ECO:0000259" key="19">
    <source>
        <dbReference type="PROSITE" id="PS50011"/>
    </source>
</evidence>
<evidence type="ECO:0000256" key="2">
    <source>
        <dbReference type="ARBA" id="ARBA00012513"/>
    </source>
</evidence>
<accession>A0A2P6Q9T7</accession>
<evidence type="ECO:0000256" key="16">
    <source>
        <dbReference type="ARBA" id="ARBA00023180"/>
    </source>
</evidence>
<dbReference type="Pfam" id="PF07714">
    <property type="entry name" value="PK_Tyr_Ser-Thr"/>
    <property type="match status" value="1"/>
</dbReference>
<dbReference type="Gene3D" id="2.60.120.430">
    <property type="entry name" value="Galactose-binding lectin"/>
    <property type="match status" value="1"/>
</dbReference>
<dbReference type="Proteomes" id="UP000238479">
    <property type="component" value="Chromosome 5"/>
</dbReference>
<dbReference type="Gramene" id="PRQ30914">
    <property type="protein sequence ID" value="PRQ30914"/>
    <property type="gene ID" value="RchiOBHm_Chr5g0029781"/>
</dbReference>
<dbReference type="InterPro" id="IPR051824">
    <property type="entry name" value="LRR_Rcpt-Like_S/T_Kinase"/>
</dbReference>
<keyword evidence="8" id="KW-0732">Signal</keyword>
<keyword evidence="3" id="KW-0723">Serine/threonine-protein kinase</keyword>
<dbReference type="FunFam" id="1.10.510.10:FF:000044">
    <property type="entry name" value="Putative LRR receptor-like serine/threonine-protein kinase"/>
    <property type="match status" value="1"/>
</dbReference>
<evidence type="ECO:0000256" key="4">
    <source>
        <dbReference type="ARBA" id="ARBA00022553"/>
    </source>
</evidence>
<evidence type="ECO:0000256" key="10">
    <source>
        <dbReference type="ARBA" id="ARBA00022741"/>
    </source>
</evidence>
<keyword evidence="5" id="KW-0433">Leucine-rich repeat</keyword>
<keyword evidence="13" id="KW-1133">Transmembrane helix</keyword>
<evidence type="ECO:0000256" key="17">
    <source>
        <dbReference type="ARBA" id="ARBA00047899"/>
    </source>
</evidence>
<name>A0A2P6Q9T7_ROSCH</name>
<dbReference type="GO" id="GO:0016020">
    <property type="term" value="C:membrane"/>
    <property type="evidence" value="ECO:0007669"/>
    <property type="project" value="UniProtKB-SubCell"/>
</dbReference>
<gene>
    <name evidence="20" type="ORF">RchiOBHm_Chr5g0029781</name>
</gene>
<keyword evidence="12" id="KW-0067">ATP-binding</keyword>
<dbReference type="Pfam" id="PF11721">
    <property type="entry name" value="Malectin"/>
    <property type="match status" value="1"/>
</dbReference>
<keyword evidence="9" id="KW-0677">Repeat</keyword>
<evidence type="ECO:0000256" key="18">
    <source>
        <dbReference type="ARBA" id="ARBA00048679"/>
    </source>
</evidence>
<dbReference type="InterPro" id="IPR008271">
    <property type="entry name" value="Ser/Thr_kinase_AS"/>
</dbReference>
<comment type="subcellular location">
    <subcellularLocation>
        <location evidence="1">Membrane</location>
        <topology evidence="1">Single-pass type I membrane protein</topology>
    </subcellularLocation>
</comment>
<evidence type="ECO:0000256" key="12">
    <source>
        <dbReference type="ARBA" id="ARBA00022840"/>
    </source>
</evidence>
<keyword evidence="11 20" id="KW-0418">Kinase</keyword>
<dbReference type="EC" id="2.7.11.1" evidence="2"/>
<dbReference type="InterPro" id="IPR021720">
    <property type="entry name" value="Malectin_dom"/>
</dbReference>
<keyword evidence="6 20" id="KW-0808">Transferase</keyword>
<keyword evidence="16" id="KW-0325">Glycoprotein</keyword>
<dbReference type="GO" id="GO:0004674">
    <property type="term" value="F:protein serine/threonine kinase activity"/>
    <property type="evidence" value="ECO:0007669"/>
    <property type="project" value="UniProtKB-KW"/>
</dbReference>
<evidence type="ECO:0000313" key="21">
    <source>
        <dbReference type="Proteomes" id="UP000238479"/>
    </source>
</evidence>
<dbReference type="SMART" id="SM00220">
    <property type="entry name" value="S_TKc"/>
    <property type="match status" value="1"/>
</dbReference>
<evidence type="ECO:0000256" key="1">
    <source>
        <dbReference type="ARBA" id="ARBA00004479"/>
    </source>
</evidence>
<evidence type="ECO:0000256" key="11">
    <source>
        <dbReference type="ARBA" id="ARBA00022777"/>
    </source>
</evidence>
<feature type="domain" description="Protein kinase" evidence="19">
    <location>
        <begin position="238"/>
        <end position="530"/>
    </location>
</feature>
<dbReference type="FunFam" id="3.30.200.20:FF:000217">
    <property type="entry name" value="probable LRR receptor-like serine/threonine-protein kinase At1g53430"/>
    <property type="match status" value="1"/>
</dbReference>
<evidence type="ECO:0000256" key="7">
    <source>
        <dbReference type="ARBA" id="ARBA00022692"/>
    </source>
</evidence>
<dbReference type="PANTHER" id="PTHR48006">
    <property type="entry name" value="LEUCINE-RICH REPEAT-CONTAINING PROTEIN DDB_G0281931-RELATED"/>
    <property type="match status" value="1"/>
</dbReference>
<evidence type="ECO:0000256" key="6">
    <source>
        <dbReference type="ARBA" id="ARBA00022679"/>
    </source>
</evidence>
<evidence type="ECO:0000256" key="5">
    <source>
        <dbReference type="ARBA" id="ARBA00022614"/>
    </source>
</evidence>
<dbReference type="Gene3D" id="3.30.200.20">
    <property type="entry name" value="Phosphorylase Kinase, domain 1"/>
    <property type="match status" value="1"/>
</dbReference>
<evidence type="ECO:0000256" key="8">
    <source>
        <dbReference type="ARBA" id="ARBA00022729"/>
    </source>
</evidence>
<comment type="caution">
    <text evidence="20">The sequence shown here is derived from an EMBL/GenBank/DDBJ whole genome shotgun (WGS) entry which is preliminary data.</text>
</comment>
<keyword evidence="4" id="KW-0597">Phosphoprotein</keyword>
<evidence type="ECO:0000256" key="13">
    <source>
        <dbReference type="ARBA" id="ARBA00022989"/>
    </source>
</evidence>
<dbReference type="Gene3D" id="1.10.510.10">
    <property type="entry name" value="Transferase(Phosphotransferase) domain 1"/>
    <property type="match status" value="1"/>
</dbReference>
<dbReference type="FunFam" id="2.60.120.430:FF:000004">
    <property type="entry name" value="Putative leucine-rich repeat receptor-like serine/threonine-protein kinase"/>
    <property type="match status" value="1"/>
</dbReference>
<dbReference type="GO" id="GO:0106310">
    <property type="term" value="F:protein serine kinase activity"/>
    <property type="evidence" value="ECO:0007669"/>
    <property type="project" value="RHEA"/>
</dbReference>
<comment type="catalytic activity">
    <reaction evidence="17">
        <text>L-threonyl-[protein] + ATP = O-phospho-L-threonyl-[protein] + ADP + H(+)</text>
        <dbReference type="Rhea" id="RHEA:46608"/>
        <dbReference type="Rhea" id="RHEA-COMP:11060"/>
        <dbReference type="Rhea" id="RHEA-COMP:11605"/>
        <dbReference type="ChEBI" id="CHEBI:15378"/>
        <dbReference type="ChEBI" id="CHEBI:30013"/>
        <dbReference type="ChEBI" id="CHEBI:30616"/>
        <dbReference type="ChEBI" id="CHEBI:61977"/>
        <dbReference type="ChEBI" id="CHEBI:456216"/>
        <dbReference type="EC" id="2.7.11.1"/>
    </reaction>
</comment>